<evidence type="ECO:0000256" key="2">
    <source>
        <dbReference type="SAM" id="Phobius"/>
    </source>
</evidence>
<dbReference type="AlphaFoldDB" id="A0A2N1PJV1"/>
<feature type="transmembrane region" description="Helical" evidence="2">
    <location>
        <begin position="12"/>
        <end position="37"/>
    </location>
</feature>
<keyword evidence="2" id="KW-0472">Membrane</keyword>
<feature type="region of interest" description="Disordered" evidence="1">
    <location>
        <begin position="348"/>
        <end position="389"/>
    </location>
</feature>
<feature type="domain" description="Calcineurin-like phosphoesterase" evidence="3">
    <location>
        <begin position="67"/>
        <end position="275"/>
    </location>
</feature>
<keyword evidence="2" id="KW-0812">Transmembrane</keyword>
<dbReference type="Proteomes" id="UP000233256">
    <property type="component" value="Unassembled WGS sequence"/>
</dbReference>
<reference evidence="4 5" key="1">
    <citation type="journal article" date="2017" name="ISME J.">
        <title>Potential for microbial H2 and metal transformations associated with novel bacteria and archaea in deep terrestrial subsurface sediments.</title>
        <authorList>
            <person name="Hernsdorf A.W."/>
            <person name="Amano Y."/>
            <person name="Miyakawa K."/>
            <person name="Ise K."/>
            <person name="Suzuki Y."/>
            <person name="Anantharaman K."/>
            <person name="Probst A."/>
            <person name="Burstein D."/>
            <person name="Thomas B.C."/>
            <person name="Banfield J.F."/>
        </authorList>
    </citation>
    <scope>NUCLEOTIDE SEQUENCE [LARGE SCALE GENOMIC DNA]</scope>
    <source>
        <strain evidence="4">HGW-Wallbacteria-1</strain>
    </source>
</reference>
<gene>
    <name evidence="4" type="ORF">CVV64_17905</name>
</gene>
<dbReference type="Pfam" id="PF00149">
    <property type="entry name" value="Metallophos"/>
    <property type="match status" value="1"/>
</dbReference>
<evidence type="ECO:0000259" key="3">
    <source>
        <dbReference type="Pfam" id="PF00149"/>
    </source>
</evidence>
<accession>A0A2N1PJV1</accession>
<evidence type="ECO:0000313" key="5">
    <source>
        <dbReference type="Proteomes" id="UP000233256"/>
    </source>
</evidence>
<dbReference type="GO" id="GO:0016787">
    <property type="term" value="F:hydrolase activity"/>
    <property type="evidence" value="ECO:0007669"/>
    <property type="project" value="InterPro"/>
</dbReference>
<dbReference type="InterPro" id="IPR004843">
    <property type="entry name" value="Calcineurin-like_PHP"/>
</dbReference>
<evidence type="ECO:0000313" key="4">
    <source>
        <dbReference type="EMBL" id="PKK88617.1"/>
    </source>
</evidence>
<organism evidence="4 5">
    <name type="scientific">Candidatus Wallbacteria bacterium HGW-Wallbacteria-1</name>
    <dbReference type="NCBI Taxonomy" id="2013854"/>
    <lineage>
        <taxon>Bacteria</taxon>
        <taxon>Candidatus Walliibacteriota</taxon>
    </lineage>
</organism>
<keyword evidence="2" id="KW-1133">Transmembrane helix</keyword>
<dbReference type="Gene3D" id="3.60.21.10">
    <property type="match status" value="1"/>
</dbReference>
<evidence type="ECO:0000256" key="1">
    <source>
        <dbReference type="SAM" id="MobiDB-lite"/>
    </source>
</evidence>
<name>A0A2N1PJV1_9BACT</name>
<dbReference type="InterPro" id="IPR029052">
    <property type="entry name" value="Metallo-depent_PP-like"/>
</dbReference>
<dbReference type="SUPFAM" id="SSF56300">
    <property type="entry name" value="Metallo-dependent phosphatases"/>
    <property type="match status" value="1"/>
</dbReference>
<dbReference type="InterPro" id="IPR051918">
    <property type="entry name" value="STPP_CPPED1"/>
</dbReference>
<comment type="caution">
    <text evidence="4">The sequence shown here is derived from an EMBL/GenBank/DDBJ whole genome shotgun (WGS) entry which is preliminary data.</text>
</comment>
<feature type="compositionally biased region" description="Basic and acidic residues" evidence="1">
    <location>
        <begin position="365"/>
        <end position="382"/>
    </location>
</feature>
<dbReference type="PANTHER" id="PTHR43143:SF4">
    <property type="entry name" value="CALCINEURIN-LIKE PHOSPHOESTERASE DOMAIN-CONTAINING PROTEIN"/>
    <property type="match status" value="1"/>
</dbReference>
<dbReference type="EMBL" id="PGXC01000039">
    <property type="protein sequence ID" value="PKK88617.1"/>
    <property type="molecule type" value="Genomic_DNA"/>
</dbReference>
<dbReference type="PANTHER" id="PTHR43143">
    <property type="entry name" value="METALLOPHOSPHOESTERASE, CALCINEURIN SUPERFAMILY"/>
    <property type="match status" value="1"/>
</dbReference>
<protein>
    <recommendedName>
        <fullName evidence="3">Calcineurin-like phosphoesterase domain-containing protein</fullName>
    </recommendedName>
</protein>
<sequence length="423" mass="45938">MATRDNAALSIIRSVSIVCMVLFAFGTAFITVSGFAVHAGVLGALDDSPVVQGQKAQIAPAENPSYTLAVFSDLHVSKSNLKMLAKVAETIKAMDTVNEVAILGDISEEIGNSEERTLAVETVGKFGKPILAIPGNHDVIYANKLKANGKKARASAEVMTSKLKKFADAYDQDDIRFSKKVAGHLLIFLPIDALNARSIAAISGESLDFLEDTLSANKKMPTVIFAHAPLEGSYKVTKDQALSPLHAASQPAERIAGILKKNPQVFMWVAGHRHTKPGSGDFKSKLNKVGKVTVIHVPNVTSGAGWCMMLELYKDKAVMRTYDMAEKKFLTDYRRVFRHATAARTGNEAIKLPEKPLDPPVLPEVKADNDDRDDNSGKDDNVGKAGNADGTIENGLKNTALIKRIKEIQIAIIQLFLNWLKMF</sequence>
<proteinExistence type="predicted"/>